<proteinExistence type="predicted"/>
<sequence>MKWIALVTFGLPFLAALTFSAFVRLAPLDPGVWHVSLENVRRSGKPNDIRIRPEGGDIAAPVFAMTPELLAERIASIALGEPRTRLLAGSPAEGRMTFVQRSALWGFPDLVTVETLPAPGGSTFRLWSRSRFGYSDLGVNRARAERWLQALR</sequence>
<comment type="caution">
    <text evidence="1">The sequence shown here is derived from an EMBL/GenBank/DDBJ whole genome shotgun (WGS) entry which is preliminary data.</text>
</comment>
<organism evidence="1 2">
    <name type="scientific">Gemmobacter denitrificans</name>
    <dbReference type="NCBI Taxonomy" id="3123040"/>
    <lineage>
        <taxon>Bacteria</taxon>
        <taxon>Pseudomonadati</taxon>
        <taxon>Pseudomonadota</taxon>
        <taxon>Alphaproteobacteria</taxon>
        <taxon>Rhodobacterales</taxon>
        <taxon>Paracoccaceae</taxon>
        <taxon>Gemmobacter</taxon>
    </lineage>
</organism>
<dbReference type="InterPro" id="IPR010865">
    <property type="entry name" value="DUF1499"/>
</dbReference>
<evidence type="ECO:0000313" key="2">
    <source>
        <dbReference type="Proteomes" id="UP001431963"/>
    </source>
</evidence>
<gene>
    <name evidence="1" type="ORF">V6590_02535</name>
</gene>
<accession>A0ABU8BRY0</accession>
<evidence type="ECO:0000313" key="1">
    <source>
        <dbReference type="EMBL" id="MEH7827017.1"/>
    </source>
</evidence>
<name>A0ABU8BRY0_9RHOB</name>
<dbReference type="EMBL" id="JBALHR010000001">
    <property type="protein sequence ID" value="MEH7827017.1"/>
    <property type="molecule type" value="Genomic_DNA"/>
</dbReference>
<dbReference type="RefSeq" id="WP_335419043.1">
    <property type="nucleotide sequence ID" value="NZ_JBALHR010000001.1"/>
</dbReference>
<dbReference type="Pfam" id="PF07386">
    <property type="entry name" value="DUF1499"/>
    <property type="match status" value="1"/>
</dbReference>
<keyword evidence="2" id="KW-1185">Reference proteome</keyword>
<reference evidence="1" key="1">
    <citation type="submission" date="2024-02" db="EMBL/GenBank/DDBJ databases">
        <title>Genome sequences of strain Gemmobacter sp. JM10B15.</title>
        <authorList>
            <person name="Zhang M."/>
        </authorList>
    </citation>
    <scope>NUCLEOTIDE SEQUENCE</scope>
    <source>
        <strain evidence="1">JM10B15</strain>
    </source>
</reference>
<protein>
    <submittedName>
        <fullName evidence="1">DUF1499 domain-containing protein</fullName>
    </submittedName>
</protein>
<dbReference type="Proteomes" id="UP001431963">
    <property type="component" value="Unassembled WGS sequence"/>
</dbReference>